<dbReference type="Gene3D" id="2.60.220.50">
    <property type="match status" value="1"/>
</dbReference>
<dbReference type="GO" id="GO:0004672">
    <property type="term" value="F:protein kinase activity"/>
    <property type="evidence" value="ECO:0007669"/>
    <property type="project" value="InterPro"/>
</dbReference>
<dbReference type="InterPro" id="IPR057244">
    <property type="entry name" value="GAIN_B"/>
</dbReference>
<keyword evidence="5" id="KW-0547">Nucleotide-binding</keyword>
<dbReference type="Pfam" id="PF00560">
    <property type="entry name" value="LRR_1"/>
    <property type="match status" value="1"/>
</dbReference>
<dbReference type="SUPFAM" id="SSF56112">
    <property type="entry name" value="Protein kinase-like (PK-like)"/>
    <property type="match status" value="1"/>
</dbReference>
<evidence type="ECO:0000256" key="7">
    <source>
        <dbReference type="ARBA" id="ARBA00022989"/>
    </source>
</evidence>
<dbReference type="InterPro" id="IPR001611">
    <property type="entry name" value="Leu-rich_rpt"/>
</dbReference>
<dbReference type="InterPro" id="IPR011009">
    <property type="entry name" value="Kinase-like_dom_sf"/>
</dbReference>
<feature type="domain" description="GAIN-B" evidence="14">
    <location>
        <begin position="669"/>
        <end position="816"/>
    </location>
</feature>
<dbReference type="OrthoDB" id="5962695at2759"/>
<dbReference type="InParanoid" id="A0A2P6MUJ7"/>
<evidence type="ECO:0000313" key="15">
    <source>
        <dbReference type="EMBL" id="PRP75326.1"/>
    </source>
</evidence>
<evidence type="ECO:0000259" key="14">
    <source>
        <dbReference type="PROSITE" id="PS50221"/>
    </source>
</evidence>
<comment type="subcellular location">
    <subcellularLocation>
        <location evidence="1">Membrane</location>
    </subcellularLocation>
</comment>
<comment type="caution">
    <text evidence="15">The sequence shown here is derived from an EMBL/GenBank/DDBJ whole genome shotgun (WGS) entry which is preliminary data.</text>
</comment>
<dbReference type="Gene3D" id="3.80.10.10">
    <property type="entry name" value="Ribonuclease Inhibitor"/>
    <property type="match status" value="2"/>
</dbReference>
<keyword evidence="4" id="KW-0677">Repeat</keyword>
<keyword evidence="6" id="KW-0067">ATP-binding</keyword>
<dbReference type="AlphaFoldDB" id="A0A2P6MUJ7"/>
<dbReference type="InterPro" id="IPR050647">
    <property type="entry name" value="Plant_LRR-RLKs"/>
</dbReference>
<keyword evidence="3 11" id="KW-0812">Transmembrane</keyword>
<organism evidence="15 16">
    <name type="scientific">Planoprotostelium fungivorum</name>
    <dbReference type="NCBI Taxonomy" id="1890364"/>
    <lineage>
        <taxon>Eukaryota</taxon>
        <taxon>Amoebozoa</taxon>
        <taxon>Evosea</taxon>
        <taxon>Variosea</taxon>
        <taxon>Cavosteliida</taxon>
        <taxon>Cavosteliaceae</taxon>
        <taxon>Planoprotostelium</taxon>
    </lineage>
</organism>
<gene>
    <name evidence="15" type="ORF">PROFUN_05637</name>
</gene>
<feature type="signal peptide" evidence="12">
    <location>
        <begin position="1"/>
        <end position="18"/>
    </location>
</feature>
<evidence type="ECO:0000256" key="12">
    <source>
        <dbReference type="SAM" id="SignalP"/>
    </source>
</evidence>
<dbReference type="GO" id="GO:0016020">
    <property type="term" value="C:membrane"/>
    <property type="evidence" value="ECO:0007669"/>
    <property type="project" value="UniProtKB-SubCell"/>
</dbReference>
<protein>
    <recommendedName>
        <fullName evidence="17">LRR receptor-like serine/threonine-protein kinase</fullName>
    </recommendedName>
</protein>
<dbReference type="InterPro" id="IPR000203">
    <property type="entry name" value="GPS"/>
</dbReference>
<dbReference type="PROSITE" id="PS50011">
    <property type="entry name" value="PROTEIN_KINASE_DOM"/>
    <property type="match status" value="1"/>
</dbReference>
<keyword evidence="9" id="KW-1015">Disulfide bond</keyword>
<dbReference type="Pfam" id="PF01825">
    <property type="entry name" value="GPS"/>
    <property type="match status" value="1"/>
</dbReference>
<evidence type="ECO:0000256" key="10">
    <source>
        <dbReference type="SAM" id="MobiDB-lite"/>
    </source>
</evidence>
<dbReference type="SMART" id="SM00303">
    <property type="entry name" value="GPS"/>
    <property type="match status" value="1"/>
</dbReference>
<evidence type="ECO:0000256" key="2">
    <source>
        <dbReference type="ARBA" id="ARBA00022614"/>
    </source>
</evidence>
<dbReference type="InterPro" id="IPR032675">
    <property type="entry name" value="LRR_dom_sf"/>
</dbReference>
<feature type="region of interest" description="Disordered" evidence="10">
    <location>
        <begin position="25"/>
        <end position="59"/>
    </location>
</feature>
<dbReference type="SUPFAM" id="SSF52058">
    <property type="entry name" value="L domain-like"/>
    <property type="match status" value="1"/>
</dbReference>
<evidence type="ECO:0000256" key="6">
    <source>
        <dbReference type="ARBA" id="ARBA00022840"/>
    </source>
</evidence>
<keyword evidence="16" id="KW-1185">Reference proteome</keyword>
<evidence type="ECO:0008006" key="17">
    <source>
        <dbReference type="Google" id="ProtNLM"/>
    </source>
</evidence>
<evidence type="ECO:0000256" key="8">
    <source>
        <dbReference type="ARBA" id="ARBA00023136"/>
    </source>
</evidence>
<dbReference type="GO" id="GO:0005524">
    <property type="term" value="F:ATP binding"/>
    <property type="evidence" value="ECO:0007669"/>
    <property type="project" value="UniProtKB-KW"/>
</dbReference>
<evidence type="ECO:0000256" key="3">
    <source>
        <dbReference type="ARBA" id="ARBA00022692"/>
    </source>
</evidence>
<feature type="transmembrane region" description="Helical" evidence="11">
    <location>
        <begin position="851"/>
        <end position="874"/>
    </location>
</feature>
<dbReference type="EMBL" id="MDYQ01000395">
    <property type="protein sequence ID" value="PRP75326.1"/>
    <property type="molecule type" value="Genomic_DNA"/>
</dbReference>
<evidence type="ECO:0000256" key="5">
    <source>
        <dbReference type="ARBA" id="ARBA00022741"/>
    </source>
</evidence>
<accession>A0A2P6MUJ7</accession>
<dbReference type="Proteomes" id="UP000241769">
    <property type="component" value="Unassembled WGS sequence"/>
</dbReference>
<dbReference type="InterPro" id="IPR001245">
    <property type="entry name" value="Ser-Thr/Tyr_kinase_cat_dom"/>
</dbReference>
<evidence type="ECO:0000256" key="9">
    <source>
        <dbReference type="ARBA" id="ARBA00023157"/>
    </source>
</evidence>
<sequence length="1226" mass="135068">MHAAISLLLSVLLTVVASEFPTPINAAATPDPPATPGTNSIGGTPATVPTPVNTDSGSSVADETTALKKLYLDLGGTSWTQSTSWATFTSACNSTSGVTTLFGVTCSGAFVSGIDLSNNNLIGELPDVFTSFLQLTYLNLSLNRGLLGDLPRPPPNIQTFDVSQCNLNGSAANAFNLNRPIPLLFASDNRLQGPLPSIINFTSYSSLYDLSYNEISGSLPDFTSNAGIGQLFLQSNQFTGPIPNGLPYLCNTLDLSANDFSGPLPSYLSHSGVLYASADRLMHLNVSHNRLTGFISPLWYNNSNVGSIWDLRWAGDLKFEIDGGSYNQLTGPIGSFSNARIIHLRNNRLSGPLPPINSTQLTDYDVSNNQFTSLPSDFCDALSQMQRLDLGHNIVAGNLPDCQRVQFDRLAFFLMNDNQFTGIIPDWMKNISLVRSDQYYDWPVQWNRDRVGTVDLSRNFLAGRVSDLAHVNATVLNISGNSFYGVVPTMPNVDVLYASDNLITGVNETYVTCDLRGNPMICLPAVTGATAEMNACSAACNYTWFCDDVIDNVDCSQMTSPQMVYDAIQRLSPSSLQRAKWTDRLIDILQYSWKFPITWGDQLNTAALCALNITLGNLTRECSTLEVELQGDLAEISLTDDWTALSWARLYHIADAINGYQNNSRIVTSTTRLSGNDSVSLNVSLGRPSRAFLSKEVTAEIRQLSGEKLFLVQFAFNPLKADNDRDSLWSILTNVTGLSILGQNGTKIEIQNLNHNISLTLSVDNSTDVTCLWWNERSSHWSPDGCSSIVLDEISVECLCNHLTNFTLGRPTPKPVTNNYITTTANPLGNSDISSGNSDGNFAGSSESKNLPLIIGLCVGGIAVLCLVAMVIIITQRKKIHRKRSRSIDMSTFKPPNTISADELSQRILLHSGTMATVYKAVYNETNSVVLKSYGLPFSNRCHTEASILNRLHHPHIVQMLGVSETSGDISILMDYSTCGTLSSFYRSGREIRDPQDVYDIIVQLCSVMMYLRERSIVHGNLSCDNVMMMSQDKPFSIKLCGFGMSGVSRSEVPSGAPEVLRNNRMSYASDVYSLTVLLWEVFTNGFVPFTHILDEISVKRHVLSRNFHPKNDFFIEQLVPQKARSIVENWWDRPTTTIPLTLHSLSRDHRKRPDMRALHSQMVLVWRETQPTNVATAALLKSWMVDNYDRETPSASTQDPNLIIYRSDVESYSTPASLYSYGPNV</sequence>
<evidence type="ECO:0000259" key="13">
    <source>
        <dbReference type="PROSITE" id="PS50011"/>
    </source>
</evidence>
<evidence type="ECO:0000256" key="4">
    <source>
        <dbReference type="ARBA" id="ARBA00022737"/>
    </source>
</evidence>
<dbReference type="Pfam" id="PF07714">
    <property type="entry name" value="PK_Tyr_Ser-Thr"/>
    <property type="match status" value="1"/>
</dbReference>
<keyword evidence="12" id="KW-0732">Signal</keyword>
<dbReference type="InterPro" id="IPR000719">
    <property type="entry name" value="Prot_kinase_dom"/>
</dbReference>
<name>A0A2P6MUJ7_9EUKA</name>
<keyword evidence="7 11" id="KW-1133">Transmembrane helix</keyword>
<dbReference type="PANTHER" id="PTHR48056:SF81">
    <property type="entry name" value="RECEPTOR PROTEIN-TYROSINE KINASE CEPR1"/>
    <property type="match status" value="1"/>
</dbReference>
<feature type="chain" id="PRO_5015114900" description="LRR receptor-like serine/threonine-protein kinase" evidence="12">
    <location>
        <begin position="19"/>
        <end position="1226"/>
    </location>
</feature>
<dbReference type="CDD" id="cd00180">
    <property type="entry name" value="PKc"/>
    <property type="match status" value="1"/>
</dbReference>
<keyword evidence="8 11" id="KW-0472">Membrane</keyword>
<evidence type="ECO:0000313" key="16">
    <source>
        <dbReference type="Proteomes" id="UP000241769"/>
    </source>
</evidence>
<dbReference type="InterPro" id="IPR046338">
    <property type="entry name" value="GAIN_dom_sf"/>
</dbReference>
<proteinExistence type="predicted"/>
<dbReference type="PANTHER" id="PTHR48056">
    <property type="entry name" value="LRR RECEPTOR-LIKE SERINE/THREONINE-PROTEIN KINASE-RELATED"/>
    <property type="match status" value="1"/>
</dbReference>
<keyword evidence="2" id="KW-0433">Leucine-rich repeat</keyword>
<dbReference type="Gene3D" id="1.10.510.10">
    <property type="entry name" value="Transferase(Phosphotransferase) domain 1"/>
    <property type="match status" value="1"/>
</dbReference>
<dbReference type="PROSITE" id="PS50221">
    <property type="entry name" value="GAIN_B"/>
    <property type="match status" value="1"/>
</dbReference>
<evidence type="ECO:0000256" key="11">
    <source>
        <dbReference type="SAM" id="Phobius"/>
    </source>
</evidence>
<feature type="domain" description="Protein kinase" evidence="13">
    <location>
        <begin position="904"/>
        <end position="1165"/>
    </location>
</feature>
<reference evidence="15 16" key="1">
    <citation type="journal article" date="2018" name="Genome Biol. Evol.">
        <title>Multiple Roots of Fruiting Body Formation in Amoebozoa.</title>
        <authorList>
            <person name="Hillmann F."/>
            <person name="Forbes G."/>
            <person name="Novohradska S."/>
            <person name="Ferling I."/>
            <person name="Riege K."/>
            <person name="Groth M."/>
            <person name="Westermann M."/>
            <person name="Marz M."/>
            <person name="Spaller T."/>
            <person name="Winckler T."/>
            <person name="Schaap P."/>
            <person name="Glockner G."/>
        </authorList>
    </citation>
    <scope>NUCLEOTIDE SEQUENCE [LARGE SCALE GENOMIC DNA]</scope>
    <source>
        <strain evidence="15 16">Jena</strain>
    </source>
</reference>
<evidence type="ECO:0000256" key="1">
    <source>
        <dbReference type="ARBA" id="ARBA00004370"/>
    </source>
</evidence>
<feature type="compositionally biased region" description="Polar residues" evidence="10">
    <location>
        <begin position="50"/>
        <end position="59"/>
    </location>
</feature>